<dbReference type="eggNOG" id="ENOG502RSEW">
    <property type="taxonomic scope" value="Eukaryota"/>
</dbReference>
<dbReference type="GO" id="GO:0005840">
    <property type="term" value="C:ribosome"/>
    <property type="evidence" value="ECO:0007669"/>
    <property type="project" value="UniProtKB-KW"/>
</dbReference>
<dbReference type="STRING" id="743788.S8E3E8"/>
<evidence type="ECO:0000313" key="7">
    <source>
        <dbReference type="Proteomes" id="UP000015241"/>
    </source>
</evidence>
<dbReference type="PANTHER" id="PTHR13274:SF2">
    <property type="entry name" value="SMALL RIBOSOMAL SUBUNIT PROTEIN MS25"/>
    <property type="match status" value="1"/>
</dbReference>
<dbReference type="InterPro" id="IPR007741">
    <property type="entry name" value="Ribosomal_mL43/mS25/NADH_DH"/>
</dbReference>
<dbReference type="InterPro" id="IPR040049">
    <property type="entry name" value="Ribosomal_mS25/mL61"/>
</dbReference>
<evidence type="ECO:0000256" key="2">
    <source>
        <dbReference type="ARBA" id="ARBA00022980"/>
    </source>
</evidence>
<evidence type="ECO:0000313" key="6">
    <source>
        <dbReference type="EMBL" id="EPS99666.1"/>
    </source>
</evidence>
<keyword evidence="2" id="KW-0689">Ribosomal protein</keyword>
<dbReference type="AlphaFoldDB" id="S8E3E8"/>
<proteinExistence type="predicted"/>
<sequence>MPRRPKVPLGPSRLSQVLQALKKEPQPQLDTVKSLKLTLAFRNDHFGARHFVKEDLRRIRFVNPNMEIQVNKILKSPEETWSPEMQIEFQNGSTKTINMDKKWSSAIFQELMDMAGGSPWQRWKKQRTAAGLPIVDPPTPKASQPKHVKSASIEDLLFNPNRAKTGAAAILP</sequence>
<dbReference type="PANTHER" id="PTHR13274">
    <property type="entry name" value="MITOCHONDRIAL RIBOSOMAL PROTEIN S25"/>
    <property type="match status" value="1"/>
</dbReference>
<reference evidence="6 7" key="1">
    <citation type="journal article" date="2012" name="Science">
        <title>The Paleozoic origin of enzymatic lignin decomposition reconstructed from 31 fungal genomes.</title>
        <authorList>
            <person name="Floudas D."/>
            <person name="Binder M."/>
            <person name="Riley R."/>
            <person name="Barry K."/>
            <person name="Blanchette R.A."/>
            <person name="Henrissat B."/>
            <person name="Martinez A.T."/>
            <person name="Otillar R."/>
            <person name="Spatafora J.W."/>
            <person name="Yadav J.S."/>
            <person name="Aerts A."/>
            <person name="Benoit I."/>
            <person name="Boyd A."/>
            <person name="Carlson A."/>
            <person name="Copeland A."/>
            <person name="Coutinho P.M."/>
            <person name="de Vries R.P."/>
            <person name="Ferreira P."/>
            <person name="Findley K."/>
            <person name="Foster B."/>
            <person name="Gaskell J."/>
            <person name="Glotzer D."/>
            <person name="Gorecki P."/>
            <person name="Heitman J."/>
            <person name="Hesse C."/>
            <person name="Hori C."/>
            <person name="Igarashi K."/>
            <person name="Jurgens J.A."/>
            <person name="Kallen N."/>
            <person name="Kersten P."/>
            <person name="Kohler A."/>
            <person name="Kuees U."/>
            <person name="Kumar T.K.A."/>
            <person name="Kuo A."/>
            <person name="LaButti K."/>
            <person name="Larrondo L.F."/>
            <person name="Lindquist E."/>
            <person name="Ling A."/>
            <person name="Lombard V."/>
            <person name="Lucas S."/>
            <person name="Lundell T."/>
            <person name="Martin R."/>
            <person name="McLaughlin D.J."/>
            <person name="Morgenstern I."/>
            <person name="Morin E."/>
            <person name="Murat C."/>
            <person name="Nagy L.G."/>
            <person name="Nolan M."/>
            <person name="Ohm R.A."/>
            <person name="Patyshakuliyeva A."/>
            <person name="Rokas A."/>
            <person name="Ruiz-Duenas F.J."/>
            <person name="Sabat G."/>
            <person name="Salamov A."/>
            <person name="Samejima M."/>
            <person name="Schmutz J."/>
            <person name="Slot J.C."/>
            <person name="St John F."/>
            <person name="Stenlid J."/>
            <person name="Sun H."/>
            <person name="Sun S."/>
            <person name="Syed K."/>
            <person name="Tsang A."/>
            <person name="Wiebenga A."/>
            <person name="Young D."/>
            <person name="Pisabarro A."/>
            <person name="Eastwood D.C."/>
            <person name="Martin F."/>
            <person name="Cullen D."/>
            <person name="Grigoriev I.V."/>
            <person name="Hibbett D.S."/>
        </authorList>
    </citation>
    <scope>NUCLEOTIDE SEQUENCE</scope>
    <source>
        <strain evidence="7">FP-58527</strain>
    </source>
</reference>
<feature type="domain" description="Ribosomal protein/NADH dehydrogenase" evidence="5">
    <location>
        <begin position="48"/>
        <end position="102"/>
    </location>
</feature>
<name>S8E3E8_FOMSC</name>
<dbReference type="InterPro" id="IPR036249">
    <property type="entry name" value="Thioredoxin-like_sf"/>
</dbReference>
<evidence type="ECO:0000256" key="4">
    <source>
        <dbReference type="ARBA" id="ARBA00023274"/>
    </source>
</evidence>
<keyword evidence="4" id="KW-0687">Ribonucleoprotein</keyword>
<evidence type="ECO:0000259" key="5">
    <source>
        <dbReference type="Pfam" id="PF05047"/>
    </source>
</evidence>
<organism evidence="6 7">
    <name type="scientific">Fomitopsis schrenkii</name>
    <name type="common">Brown rot fungus</name>
    <dbReference type="NCBI Taxonomy" id="2126942"/>
    <lineage>
        <taxon>Eukaryota</taxon>
        <taxon>Fungi</taxon>
        <taxon>Dikarya</taxon>
        <taxon>Basidiomycota</taxon>
        <taxon>Agaricomycotina</taxon>
        <taxon>Agaricomycetes</taxon>
        <taxon>Polyporales</taxon>
        <taxon>Fomitopsis</taxon>
    </lineage>
</organism>
<evidence type="ECO:0000256" key="3">
    <source>
        <dbReference type="ARBA" id="ARBA00023128"/>
    </source>
</evidence>
<dbReference type="EMBL" id="KE504155">
    <property type="protein sequence ID" value="EPS99666.1"/>
    <property type="molecule type" value="Genomic_DNA"/>
</dbReference>
<dbReference type="Proteomes" id="UP000015241">
    <property type="component" value="Unassembled WGS sequence"/>
</dbReference>
<gene>
    <name evidence="6" type="ORF">FOMPIDRAFT_1016973</name>
</gene>
<accession>S8E3E8</accession>
<comment type="subcellular location">
    <subcellularLocation>
        <location evidence="1">Mitochondrion</location>
    </subcellularLocation>
</comment>
<dbReference type="InParanoid" id="S8E3E8"/>
<protein>
    <recommendedName>
        <fullName evidence="5">Ribosomal protein/NADH dehydrogenase domain-containing protein</fullName>
    </recommendedName>
</protein>
<evidence type="ECO:0000256" key="1">
    <source>
        <dbReference type="ARBA" id="ARBA00004173"/>
    </source>
</evidence>
<keyword evidence="3" id="KW-0496">Mitochondrion</keyword>
<dbReference type="GO" id="GO:0005739">
    <property type="term" value="C:mitochondrion"/>
    <property type="evidence" value="ECO:0007669"/>
    <property type="project" value="UniProtKB-SubCell"/>
</dbReference>
<dbReference type="SUPFAM" id="SSF52833">
    <property type="entry name" value="Thioredoxin-like"/>
    <property type="match status" value="1"/>
</dbReference>
<dbReference type="Pfam" id="PF05047">
    <property type="entry name" value="L51_S25_CI-B8"/>
    <property type="match status" value="1"/>
</dbReference>
<dbReference type="GO" id="GO:1990904">
    <property type="term" value="C:ribonucleoprotein complex"/>
    <property type="evidence" value="ECO:0007669"/>
    <property type="project" value="UniProtKB-KW"/>
</dbReference>
<dbReference type="OrthoDB" id="1696305at2759"/>
<dbReference type="HOGENOM" id="CLU_103441_1_0_1"/>
<keyword evidence="7" id="KW-1185">Reference proteome</keyword>
<dbReference type="Gene3D" id="3.40.30.10">
    <property type="entry name" value="Glutaredoxin"/>
    <property type="match status" value="1"/>
</dbReference>
<dbReference type="GO" id="GO:0003735">
    <property type="term" value="F:structural constituent of ribosome"/>
    <property type="evidence" value="ECO:0007669"/>
    <property type="project" value="InterPro"/>
</dbReference>